<gene>
    <name evidence="2" type="ORF">VZ94_13715</name>
</gene>
<dbReference type="AlphaFoldDB" id="A0A0F3IKI7"/>
<reference evidence="2 3" key="2">
    <citation type="journal article" date="2016" name="Microb. Ecol.">
        <title>Genome Characteristics of a Novel Type I Methanotroph (Sn10-6) Isolated from a Flooded Indian Rice Field.</title>
        <authorList>
            <person name="Rahalkar M.C."/>
            <person name="Pandit P.S."/>
            <person name="Dhakephalkar P.K."/>
            <person name="Pore S."/>
            <person name="Arora P."/>
            <person name="Kapse N."/>
        </authorList>
    </citation>
    <scope>NUCLEOTIDE SEQUENCE [LARGE SCALE GENOMIC DNA]</scope>
    <source>
        <strain evidence="2 3">Sn10-6</strain>
    </source>
</reference>
<proteinExistence type="predicted"/>
<reference evidence="3" key="1">
    <citation type="submission" date="2015-03" db="EMBL/GenBank/DDBJ databases">
        <title>Draft genome sequence of a novel methanotroph (Sn10-6) isolated from flooded ricefield rhizosphere in India.</title>
        <authorList>
            <person name="Pandit P.S."/>
            <person name="Pore S.D."/>
            <person name="Arora P."/>
            <person name="Kapse N.G."/>
            <person name="Dhakephalkar P.K."/>
            <person name="Rahalkar M.C."/>
        </authorList>
    </citation>
    <scope>NUCLEOTIDE SEQUENCE [LARGE SCALE GENOMIC DNA]</scope>
    <source>
        <strain evidence="3">Sn10-6</strain>
    </source>
</reference>
<keyword evidence="3" id="KW-1185">Reference proteome</keyword>
<dbReference type="InterPro" id="IPR000014">
    <property type="entry name" value="PAS"/>
</dbReference>
<name>A0A0F3IKI7_9GAMM</name>
<protein>
    <recommendedName>
        <fullName evidence="1">PAS domain-containing protein</fullName>
    </recommendedName>
</protein>
<comment type="caution">
    <text evidence="2">The sequence shown here is derived from an EMBL/GenBank/DDBJ whole genome shotgun (WGS) entry which is preliminary data.</text>
</comment>
<dbReference type="SMART" id="SM00091">
    <property type="entry name" value="PAS"/>
    <property type="match status" value="1"/>
</dbReference>
<dbReference type="Proteomes" id="UP000033684">
    <property type="component" value="Unassembled WGS sequence"/>
</dbReference>
<sequence length="142" mass="16122">MNHQYLALVHLLNETVMNEEACIYQITEHLTAMIESSAEAVITINQNGIIEEWNSAATKTFGWSKTEAVGLRLSELIIPHRYRSAHEAGMQRFLTTGATQVLNRTIELTALNNRGIEFPVELSVWPVKIDGTYWFSAFIRDI</sequence>
<dbReference type="CDD" id="cd00130">
    <property type="entry name" value="PAS"/>
    <property type="match status" value="1"/>
</dbReference>
<evidence type="ECO:0000313" key="3">
    <source>
        <dbReference type="Proteomes" id="UP000033684"/>
    </source>
</evidence>
<dbReference type="NCBIfam" id="TIGR00229">
    <property type="entry name" value="sensory_box"/>
    <property type="match status" value="1"/>
</dbReference>
<organism evidence="2 3">
    <name type="scientific">Methylocucumis oryzae</name>
    <dbReference type="NCBI Taxonomy" id="1632867"/>
    <lineage>
        <taxon>Bacteria</taxon>
        <taxon>Pseudomonadati</taxon>
        <taxon>Pseudomonadota</taxon>
        <taxon>Gammaproteobacteria</taxon>
        <taxon>Methylococcales</taxon>
        <taxon>Methylococcaceae</taxon>
        <taxon>Methylocucumis</taxon>
    </lineage>
</organism>
<accession>A0A0F3IKI7</accession>
<dbReference type="SUPFAM" id="SSF55785">
    <property type="entry name" value="PYP-like sensor domain (PAS domain)"/>
    <property type="match status" value="1"/>
</dbReference>
<dbReference type="EMBL" id="LAJX01000136">
    <property type="protein sequence ID" value="KJV06074.1"/>
    <property type="molecule type" value="Genomic_DNA"/>
</dbReference>
<evidence type="ECO:0000259" key="1">
    <source>
        <dbReference type="PROSITE" id="PS50112"/>
    </source>
</evidence>
<dbReference type="PROSITE" id="PS50112">
    <property type="entry name" value="PAS"/>
    <property type="match status" value="1"/>
</dbReference>
<dbReference type="InterPro" id="IPR035965">
    <property type="entry name" value="PAS-like_dom_sf"/>
</dbReference>
<dbReference type="InterPro" id="IPR013767">
    <property type="entry name" value="PAS_fold"/>
</dbReference>
<dbReference type="Gene3D" id="3.30.450.20">
    <property type="entry name" value="PAS domain"/>
    <property type="match status" value="1"/>
</dbReference>
<evidence type="ECO:0000313" key="2">
    <source>
        <dbReference type="EMBL" id="KJV06074.1"/>
    </source>
</evidence>
<dbReference type="Pfam" id="PF00989">
    <property type="entry name" value="PAS"/>
    <property type="match status" value="1"/>
</dbReference>
<feature type="domain" description="PAS" evidence="1">
    <location>
        <begin position="26"/>
        <end position="97"/>
    </location>
</feature>
<dbReference type="GO" id="GO:0006355">
    <property type="term" value="P:regulation of DNA-templated transcription"/>
    <property type="evidence" value="ECO:0007669"/>
    <property type="project" value="InterPro"/>
</dbReference>